<keyword evidence="3" id="KW-1185">Reference proteome</keyword>
<evidence type="ECO:0000313" key="2">
    <source>
        <dbReference type="EMBL" id="MQM14980.1"/>
    </source>
</evidence>
<evidence type="ECO:0000256" key="1">
    <source>
        <dbReference type="SAM" id="MobiDB-lite"/>
    </source>
</evidence>
<feature type="compositionally biased region" description="Low complexity" evidence="1">
    <location>
        <begin position="40"/>
        <end position="51"/>
    </location>
</feature>
<sequence length="133" mass="13291">MASVCARSTRCASMSSLRSFLKPSAAPAPRRAGTVLAGTAPPAAESSGASARRSAAGARFSSLSRSVSFGTGLLLGVPAPAAQCGGGSEADVAPELIVSELQGSLTGYALPYLSRTLVLLLFSPPISVSLLLL</sequence>
<dbReference type="Proteomes" id="UP000652761">
    <property type="component" value="Unassembled WGS sequence"/>
</dbReference>
<proteinExistence type="predicted"/>
<name>A0A843X822_COLES</name>
<dbReference type="EMBL" id="NMUH01006312">
    <property type="protein sequence ID" value="MQM14980.1"/>
    <property type="molecule type" value="Genomic_DNA"/>
</dbReference>
<accession>A0A843X822</accession>
<organism evidence="2 3">
    <name type="scientific">Colocasia esculenta</name>
    <name type="common">Wild taro</name>
    <name type="synonym">Arum esculentum</name>
    <dbReference type="NCBI Taxonomy" id="4460"/>
    <lineage>
        <taxon>Eukaryota</taxon>
        <taxon>Viridiplantae</taxon>
        <taxon>Streptophyta</taxon>
        <taxon>Embryophyta</taxon>
        <taxon>Tracheophyta</taxon>
        <taxon>Spermatophyta</taxon>
        <taxon>Magnoliopsida</taxon>
        <taxon>Liliopsida</taxon>
        <taxon>Araceae</taxon>
        <taxon>Aroideae</taxon>
        <taxon>Colocasieae</taxon>
        <taxon>Colocasia</taxon>
    </lineage>
</organism>
<dbReference type="AlphaFoldDB" id="A0A843X822"/>
<comment type="caution">
    <text evidence="2">The sequence shown here is derived from an EMBL/GenBank/DDBJ whole genome shotgun (WGS) entry which is preliminary data.</text>
</comment>
<gene>
    <name evidence="2" type="ORF">Taro_047915</name>
</gene>
<protein>
    <submittedName>
        <fullName evidence="2">Uncharacterized protein</fullName>
    </submittedName>
</protein>
<feature type="region of interest" description="Disordered" evidence="1">
    <location>
        <begin position="24"/>
        <end position="51"/>
    </location>
</feature>
<reference evidence="2" key="1">
    <citation type="submission" date="2017-07" db="EMBL/GenBank/DDBJ databases">
        <title>Taro Niue Genome Assembly and Annotation.</title>
        <authorList>
            <person name="Atibalentja N."/>
            <person name="Keating K."/>
            <person name="Fields C.J."/>
        </authorList>
    </citation>
    <scope>NUCLEOTIDE SEQUENCE</scope>
    <source>
        <strain evidence="2">Niue_2</strain>
        <tissue evidence="2">Leaf</tissue>
    </source>
</reference>
<evidence type="ECO:0000313" key="3">
    <source>
        <dbReference type="Proteomes" id="UP000652761"/>
    </source>
</evidence>